<dbReference type="InterPro" id="IPR005151">
    <property type="entry name" value="Tail-specific_protease"/>
</dbReference>
<dbReference type="Gene3D" id="3.30.750.44">
    <property type="match status" value="1"/>
</dbReference>
<keyword evidence="3 5" id="KW-0378">Hydrolase</keyword>
<evidence type="ECO:0000256" key="4">
    <source>
        <dbReference type="ARBA" id="ARBA00022825"/>
    </source>
</evidence>
<dbReference type="InterPro" id="IPR004447">
    <property type="entry name" value="Peptidase_S41A"/>
</dbReference>
<dbReference type="InterPro" id="IPR036034">
    <property type="entry name" value="PDZ_sf"/>
</dbReference>
<dbReference type="SMART" id="SM00245">
    <property type="entry name" value="TSPc"/>
    <property type="match status" value="1"/>
</dbReference>
<keyword evidence="2 5" id="KW-0645">Protease</keyword>
<dbReference type="EMBL" id="CP049889">
    <property type="protein sequence ID" value="QIK50779.1"/>
    <property type="molecule type" value="Genomic_DNA"/>
</dbReference>
<comment type="similarity">
    <text evidence="1 5">Belongs to the peptidase S41A family.</text>
</comment>
<dbReference type="Pfam" id="PF01471">
    <property type="entry name" value="PG_binding_1"/>
    <property type="match status" value="1"/>
</dbReference>
<evidence type="ECO:0000256" key="2">
    <source>
        <dbReference type="ARBA" id="ARBA00022670"/>
    </source>
</evidence>
<reference evidence="8 9" key="1">
    <citation type="journal article" date="2017" name="Int. J. Syst. Evol. Microbiol.">
        <title>Jeotgalibaca porci sp. nov. and Jeotgalibaca arthritidis sp. nov., isolated from pigs, and emended description of the genus Jeotgalibaca.</title>
        <authorList>
            <person name="Zamora L."/>
            <person name="Perez-Sancho M."/>
            <person name="Dominguez L."/>
            <person name="Fernandez-Garayzabal J.F."/>
            <person name="Vela A.I."/>
        </authorList>
    </citation>
    <scope>NUCLEOTIDE SEQUENCE [LARGE SCALE GENOMIC DNA]</scope>
    <source>
        <strain evidence="8 9">CCUG 69148</strain>
    </source>
</reference>
<evidence type="ECO:0000259" key="7">
    <source>
        <dbReference type="PROSITE" id="PS50106"/>
    </source>
</evidence>
<feature type="transmembrane region" description="Helical" evidence="6">
    <location>
        <begin position="12"/>
        <end position="37"/>
    </location>
</feature>
<dbReference type="CDD" id="cd06782">
    <property type="entry name" value="cpPDZ_CPP-like"/>
    <property type="match status" value="1"/>
</dbReference>
<dbReference type="GO" id="GO:0007165">
    <property type="term" value="P:signal transduction"/>
    <property type="evidence" value="ECO:0007669"/>
    <property type="project" value="TreeGrafter"/>
</dbReference>
<dbReference type="Gene3D" id="2.30.42.10">
    <property type="match status" value="1"/>
</dbReference>
<protein>
    <submittedName>
        <fullName evidence="8">S41 family peptidase</fullName>
    </submittedName>
</protein>
<dbReference type="NCBIfam" id="TIGR00225">
    <property type="entry name" value="prc"/>
    <property type="match status" value="1"/>
</dbReference>
<dbReference type="GO" id="GO:0030288">
    <property type="term" value="C:outer membrane-bounded periplasmic space"/>
    <property type="evidence" value="ECO:0007669"/>
    <property type="project" value="TreeGrafter"/>
</dbReference>
<dbReference type="Gene3D" id="1.10.101.10">
    <property type="entry name" value="PGBD-like superfamily/PGBD"/>
    <property type="match status" value="1"/>
</dbReference>
<evidence type="ECO:0000256" key="1">
    <source>
        <dbReference type="ARBA" id="ARBA00009179"/>
    </source>
</evidence>
<gene>
    <name evidence="8" type="ORF">G7058_01085</name>
</gene>
<proteinExistence type="inferred from homology"/>
<dbReference type="FunFam" id="2.30.42.10:FF:000063">
    <property type="entry name" value="Peptidase, S41 family"/>
    <property type="match status" value="1"/>
</dbReference>
<dbReference type="SUPFAM" id="SSF47090">
    <property type="entry name" value="PGBD-like"/>
    <property type="match status" value="1"/>
</dbReference>
<dbReference type="InterPro" id="IPR001478">
    <property type="entry name" value="PDZ"/>
</dbReference>
<dbReference type="InterPro" id="IPR055210">
    <property type="entry name" value="CtpA/B_N"/>
</dbReference>
<dbReference type="InterPro" id="IPR036365">
    <property type="entry name" value="PGBD-like_sf"/>
</dbReference>
<dbReference type="GeneID" id="94551850"/>
<feature type="domain" description="PDZ" evidence="7">
    <location>
        <begin position="112"/>
        <end position="186"/>
    </location>
</feature>
<evidence type="ECO:0000256" key="6">
    <source>
        <dbReference type="SAM" id="Phobius"/>
    </source>
</evidence>
<evidence type="ECO:0000256" key="5">
    <source>
        <dbReference type="RuleBase" id="RU004404"/>
    </source>
</evidence>
<dbReference type="PROSITE" id="PS50106">
    <property type="entry name" value="PDZ"/>
    <property type="match status" value="1"/>
</dbReference>
<evidence type="ECO:0000256" key="3">
    <source>
        <dbReference type="ARBA" id="ARBA00022801"/>
    </source>
</evidence>
<dbReference type="CDD" id="cd07560">
    <property type="entry name" value="Peptidase_S41_CPP"/>
    <property type="match status" value="1"/>
</dbReference>
<dbReference type="GO" id="GO:0006508">
    <property type="term" value="P:proteolysis"/>
    <property type="evidence" value="ECO:0007669"/>
    <property type="project" value="UniProtKB-KW"/>
</dbReference>
<dbReference type="PANTHER" id="PTHR32060:SF30">
    <property type="entry name" value="CARBOXY-TERMINAL PROCESSING PROTEASE CTPA"/>
    <property type="match status" value="1"/>
</dbReference>
<dbReference type="Pfam" id="PF17820">
    <property type="entry name" value="PDZ_6"/>
    <property type="match status" value="1"/>
</dbReference>
<keyword evidence="6" id="KW-0812">Transmembrane</keyword>
<keyword evidence="6" id="KW-0472">Membrane</keyword>
<dbReference type="InterPro" id="IPR036366">
    <property type="entry name" value="PGBDSf"/>
</dbReference>
<evidence type="ECO:0000313" key="9">
    <source>
        <dbReference type="Proteomes" id="UP000501830"/>
    </source>
</evidence>
<dbReference type="Proteomes" id="UP000501830">
    <property type="component" value="Chromosome"/>
</dbReference>
<dbReference type="Gene3D" id="3.90.226.10">
    <property type="entry name" value="2-enoyl-CoA Hydratase, Chain A, domain 1"/>
    <property type="match status" value="1"/>
</dbReference>
<dbReference type="AlphaFoldDB" id="A0A6G7WEZ7"/>
<dbReference type="Pfam" id="PF03572">
    <property type="entry name" value="Peptidase_S41"/>
    <property type="match status" value="1"/>
</dbReference>
<dbReference type="RefSeq" id="WP_166061816.1">
    <property type="nucleotide sequence ID" value="NZ_CP049889.1"/>
</dbReference>
<dbReference type="PANTHER" id="PTHR32060">
    <property type="entry name" value="TAIL-SPECIFIC PROTEASE"/>
    <property type="match status" value="1"/>
</dbReference>
<keyword evidence="6" id="KW-1133">Transmembrane helix</keyword>
<dbReference type="SUPFAM" id="SSF52096">
    <property type="entry name" value="ClpP/crotonase"/>
    <property type="match status" value="1"/>
</dbReference>
<dbReference type="GO" id="GO:0004175">
    <property type="term" value="F:endopeptidase activity"/>
    <property type="evidence" value="ECO:0007669"/>
    <property type="project" value="TreeGrafter"/>
</dbReference>
<dbReference type="SUPFAM" id="SSF50156">
    <property type="entry name" value="PDZ domain-like"/>
    <property type="match status" value="1"/>
</dbReference>
<keyword evidence="9" id="KW-1185">Reference proteome</keyword>
<sequence length="498" mass="53883">MDPNKQIKKKKLGVKLPVYFLSLILVATVAAGVTFIFTKGNQLSFANRGTGSDESESTQVITDLNKVPGSKNIQAVYEIILSNYIEDISEEDLIEGALSGMVNAIDDPYSQYLNIEETETMDETISASFEGIGAEIMSMNDQIVIVSPIKGAPAEAAGLLPNDIVLKADGVSLAGMTATEAVALIRGERGTTVTLEIQRGSQTLTVDIVRDTIPIETVAYELSEENSEIGIVSVFSFARPTYDEIVSAVEDLRGQGAKKFVFDYRQNPGGLLDQSLKIGNMFVEDGAVLLQTEEKNGNPYIIKASDKEYGEFQVTEPSVMLIDEGSASASEIIAGIMKEEANVPLVGMTTFGKGTVQSIYPLTEDSELKLTVAKWLTPAGNWIHGEGISPDYEVEMPAYAFLTIIDSSATYELGAVSEAVKNVEHMLSAVGYSLVADGYYDYDTSEAIYQFQSDNALAQTGEMDEETSVKLVSELRAAISENDTQLNKALELLESMSD</sequence>
<name>A0A6G7WEZ7_9LACT</name>
<dbReference type="KEGG" id="jpo:G7058_01085"/>
<accession>A0A6G7WEZ7</accession>
<dbReference type="SMART" id="SM00228">
    <property type="entry name" value="PDZ"/>
    <property type="match status" value="1"/>
</dbReference>
<dbReference type="InterPro" id="IPR041489">
    <property type="entry name" value="PDZ_6"/>
</dbReference>
<keyword evidence="4 5" id="KW-0720">Serine protease</keyword>
<dbReference type="Pfam" id="PF22694">
    <property type="entry name" value="CtpB_N-like"/>
    <property type="match status" value="1"/>
</dbReference>
<organism evidence="8 9">
    <name type="scientific">Jeotgalibaca porci</name>
    <dbReference type="NCBI Taxonomy" id="1868793"/>
    <lineage>
        <taxon>Bacteria</taxon>
        <taxon>Bacillati</taxon>
        <taxon>Bacillota</taxon>
        <taxon>Bacilli</taxon>
        <taxon>Lactobacillales</taxon>
        <taxon>Carnobacteriaceae</taxon>
        <taxon>Jeotgalibaca</taxon>
    </lineage>
</organism>
<dbReference type="GO" id="GO:0008236">
    <property type="term" value="F:serine-type peptidase activity"/>
    <property type="evidence" value="ECO:0007669"/>
    <property type="project" value="UniProtKB-KW"/>
</dbReference>
<dbReference type="InterPro" id="IPR002477">
    <property type="entry name" value="Peptidoglycan-bd-like"/>
</dbReference>
<evidence type="ECO:0000313" key="8">
    <source>
        <dbReference type="EMBL" id="QIK50779.1"/>
    </source>
</evidence>
<dbReference type="InterPro" id="IPR029045">
    <property type="entry name" value="ClpP/crotonase-like_dom_sf"/>
</dbReference>